<name>C4GF09_9NEIS</name>
<keyword evidence="5" id="KW-0560">Oxidoreductase</keyword>
<dbReference type="EMBL" id="ACJW02000002">
    <property type="protein sequence ID" value="EEP68814.1"/>
    <property type="molecule type" value="Genomic_DNA"/>
</dbReference>
<dbReference type="Pfam" id="PF00881">
    <property type="entry name" value="Nitroreductase"/>
    <property type="match status" value="1"/>
</dbReference>
<dbReference type="InterPro" id="IPR029479">
    <property type="entry name" value="Nitroreductase"/>
</dbReference>
<evidence type="ECO:0000256" key="2">
    <source>
        <dbReference type="ARBA" id="ARBA00007118"/>
    </source>
</evidence>
<sequence length="139" mass="15882">MMPLNDLLQNRRSTRRFRPDAPIDRAELNALISQANRAPSSNNAQPWRIMVLTDPVLRQRLLPEAYGQEQIITASAVLVLLGDRTAYREPNLRRIHQQEFADGCFDANVRDFLIQAAVQFYQPFDETDTQRGLALDCGL</sequence>
<evidence type="ECO:0000256" key="5">
    <source>
        <dbReference type="ARBA" id="ARBA00023002"/>
    </source>
</evidence>
<dbReference type="HOGENOM" id="CLU_1842450_0_0_4"/>
<evidence type="ECO:0000256" key="1">
    <source>
        <dbReference type="ARBA" id="ARBA00001917"/>
    </source>
</evidence>
<evidence type="ECO:0000259" key="6">
    <source>
        <dbReference type="Pfam" id="PF00881"/>
    </source>
</evidence>
<dbReference type="Proteomes" id="UP000003009">
    <property type="component" value="Unassembled WGS sequence"/>
</dbReference>
<keyword evidence="4" id="KW-0288">FMN</keyword>
<dbReference type="STRING" id="629741.GCWU000324_00718"/>
<dbReference type="Gene3D" id="3.40.109.10">
    <property type="entry name" value="NADH Oxidase"/>
    <property type="match status" value="1"/>
</dbReference>
<evidence type="ECO:0000256" key="4">
    <source>
        <dbReference type="ARBA" id="ARBA00022643"/>
    </source>
</evidence>
<keyword evidence="8" id="KW-1185">Reference proteome</keyword>
<proteinExistence type="inferred from homology"/>
<dbReference type="AlphaFoldDB" id="C4GF09"/>
<comment type="caution">
    <text evidence="7">The sequence shown here is derived from an EMBL/GenBank/DDBJ whole genome shotgun (WGS) entry which is preliminary data.</text>
</comment>
<reference evidence="7" key="1">
    <citation type="submission" date="2009-04" db="EMBL/GenBank/DDBJ databases">
        <authorList>
            <person name="Weinstock G."/>
            <person name="Sodergren E."/>
            <person name="Clifton S."/>
            <person name="Fulton L."/>
            <person name="Fulton B."/>
            <person name="Courtney L."/>
            <person name="Fronick C."/>
            <person name="Harrison M."/>
            <person name="Strong C."/>
            <person name="Farmer C."/>
            <person name="Delahaunty K."/>
            <person name="Markovic C."/>
            <person name="Hall O."/>
            <person name="Minx P."/>
            <person name="Tomlinson C."/>
            <person name="Mitreva M."/>
            <person name="Nelson J."/>
            <person name="Hou S."/>
            <person name="Wollam A."/>
            <person name="Pepin K.H."/>
            <person name="Johnson M."/>
            <person name="Bhonagiri V."/>
            <person name="Nash W.E."/>
            <person name="Warren W."/>
            <person name="Chinwalla A."/>
            <person name="Mardis E.R."/>
            <person name="Wilson R.K."/>
        </authorList>
    </citation>
    <scope>NUCLEOTIDE SEQUENCE [LARGE SCALE GENOMIC DNA]</scope>
    <source>
        <strain evidence="7">ATCC 51147</strain>
    </source>
</reference>
<gene>
    <name evidence="7" type="ORF">GCWU000324_00718</name>
</gene>
<dbReference type="InterPro" id="IPR000415">
    <property type="entry name" value="Nitroreductase-like"/>
</dbReference>
<evidence type="ECO:0000313" key="7">
    <source>
        <dbReference type="EMBL" id="EEP68814.1"/>
    </source>
</evidence>
<dbReference type="PANTHER" id="PTHR43673">
    <property type="entry name" value="NAD(P)H NITROREDUCTASE YDGI-RELATED"/>
    <property type="match status" value="1"/>
</dbReference>
<comment type="cofactor">
    <cofactor evidence="1">
        <name>FMN</name>
        <dbReference type="ChEBI" id="CHEBI:58210"/>
    </cofactor>
</comment>
<dbReference type="GO" id="GO:0016491">
    <property type="term" value="F:oxidoreductase activity"/>
    <property type="evidence" value="ECO:0007669"/>
    <property type="project" value="UniProtKB-KW"/>
</dbReference>
<evidence type="ECO:0000313" key="8">
    <source>
        <dbReference type="Proteomes" id="UP000003009"/>
    </source>
</evidence>
<dbReference type="SUPFAM" id="SSF55469">
    <property type="entry name" value="FMN-dependent nitroreductase-like"/>
    <property type="match status" value="1"/>
</dbReference>
<accession>C4GF09</accession>
<protein>
    <submittedName>
        <fullName evidence="7">Nitroreductase family protein</fullName>
    </submittedName>
</protein>
<dbReference type="PANTHER" id="PTHR43673:SF2">
    <property type="entry name" value="NITROREDUCTASE"/>
    <property type="match status" value="1"/>
</dbReference>
<organism evidence="7 8">
    <name type="scientific">Kingella oralis ATCC 51147</name>
    <dbReference type="NCBI Taxonomy" id="629741"/>
    <lineage>
        <taxon>Bacteria</taxon>
        <taxon>Pseudomonadati</taxon>
        <taxon>Pseudomonadota</taxon>
        <taxon>Betaproteobacteria</taxon>
        <taxon>Neisseriales</taxon>
        <taxon>Neisseriaceae</taxon>
        <taxon>Kingella</taxon>
    </lineage>
</organism>
<feature type="domain" description="Nitroreductase" evidence="6">
    <location>
        <begin position="9"/>
        <end position="138"/>
    </location>
</feature>
<evidence type="ECO:0000256" key="3">
    <source>
        <dbReference type="ARBA" id="ARBA00022630"/>
    </source>
</evidence>
<keyword evidence="3" id="KW-0285">Flavoprotein</keyword>
<comment type="similarity">
    <text evidence="2">Belongs to the nitroreductase family.</text>
</comment>